<organism evidence="1">
    <name type="scientific">marine metagenome</name>
    <dbReference type="NCBI Taxonomy" id="408172"/>
    <lineage>
        <taxon>unclassified sequences</taxon>
        <taxon>metagenomes</taxon>
        <taxon>ecological metagenomes</taxon>
    </lineage>
</organism>
<feature type="non-terminal residue" evidence="1">
    <location>
        <position position="1"/>
    </location>
</feature>
<gene>
    <name evidence="1" type="ORF">METZ01_LOCUS296701</name>
</gene>
<sequence length="65" mass="7105">VAYSGLYALISQVWYLPVNSQFTYDTNYVRAGGVPIVIWATNLASSYKLPLIPVISITGINLLSV</sequence>
<proteinExistence type="predicted"/>
<evidence type="ECO:0000313" key="1">
    <source>
        <dbReference type="EMBL" id="SVC43847.1"/>
    </source>
</evidence>
<reference evidence="1" key="1">
    <citation type="submission" date="2018-05" db="EMBL/GenBank/DDBJ databases">
        <authorList>
            <person name="Lanie J.A."/>
            <person name="Ng W.-L."/>
            <person name="Kazmierczak K.M."/>
            <person name="Andrzejewski T.M."/>
            <person name="Davidsen T.M."/>
            <person name="Wayne K.J."/>
            <person name="Tettelin H."/>
            <person name="Glass J.I."/>
            <person name="Rusch D."/>
            <person name="Podicherti R."/>
            <person name="Tsui H.-C.T."/>
            <person name="Winkler M.E."/>
        </authorList>
    </citation>
    <scope>NUCLEOTIDE SEQUENCE</scope>
</reference>
<protein>
    <submittedName>
        <fullName evidence="1">Uncharacterized protein</fullName>
    </submittedName>
</protein>
<name>A0A382M821_9ZZZZ</name>
<accession>A0A382M821</accession>
<dbReference type="EMBL" id="UINC01091236">
    <property type="protein sequence ID" value="SVC43847.1"/>
    <property type="molecule type" value="Genomic_DNA"/>
</dbReference>
<dbReference type="AlphaFoldDB" id="A0A382M821"/>